<organism evidence="12">
    <name type="scientific">Hemiselmis andersenii</name>
    <name type="common">Cryptophyte alga</name>
    <dbReference type="NCBI Taxonomy" id="464988"/>
    <lineage>
        <taxon>Eukaryota</taxon>
        <taxon>Cryptophyceae</taxon>
        <taxon>Cryptomonadales</taxon>
        <taxon>Hemiselmidaceae</taxon>
        <taxon>Hemiselmis</taxon>
    </lineage>
</organism>
<dbReference type="SFLD" id="SFLDS00003">
    <property type="entry name" value="Haloacid_Dehalogenase"/>
    <property type="match status" value="1"/>
</dbReference>
<dbReference type="Pfam" id="PF00155">
    <property type="entry name" value="Aminotran_1_2"/>
    <property type="match status" value="1"/>
</dbReference>
<dbReference type="InterPro" id="IPR006438">
    <property type="entry name" value="HAD-SF_TIGR01548"/>
</dbReference>
<dbReference type="InterPro" id="IPR006439">
    <property type="entry name" value="HAD-SF_hydro_IA"/>
</dbReference>
<proteinExistence type="inferred from homology"/>
<dbReference type="HAMAP" id="MF_01023">
    <property type="entry name" value="HisC_aminotrans_2"/>
    <property type="match status" value="1"/>
</dbReference>
<comment type="pathway">
    <text evidence="2">Amino-acid biosynthesis; L-histidine biosynthesis; L-histidine from 5-phospho-alpha-D-ribose 1-diphosphate: step 7/9.</text>
</comment>
<dbReference type="NCBIfam" id="TIGR01141">
    <property type="entry name" value="hisC"/>
    <property type="match status" value="1"/>
</dbReference>
<dbReference type="NCBIfam" id="TIGR01548">
    <property type="entry name" value="HAD-SF-IA-hyp1"/>
    <property type="match status" value="1"/>
</dbReference>
<dbReference type="InterPro" id="IPR005861">
    <property type="entry name" value="HisP_aminotrans"/>
</dbReference>
<sequence length="627" mass="67490">MSGVLKYTRADLAKLKYHPVRPLDVISREIGVPVEEMAKLDANENLHPVPKEMMDAVTGALQSFSSGCSAQIYPDPTQTNLRADIAALHGLTPQHVCAGSGSDDILDIVMRLMDAPSCLISPPTFGMYKFLGDISKIKVIEVPRKDNFEVDVPAVVAAIRKHKIKLVMLPSPNNPTGTLLPNSDVEILCKEDAMIVVDEAYADFAGCSADELLSKFPNLMVCRTFSKWAGLAGLRVGYALGDPSIIERMLAIKQPYNVNVAAEAMARAALANRPAIMVTIQSLLDQRDRLIAYLDKYRFLKPHKTHSNFVLCDVEQASAQGLASFMRNRGVLVRYFGTQGGQLQNNIRISSGRPQDIDKCIKALDEYEAERFDQAAADTLKGMGDVEALIFDMDGVLVDVSMSYRTAILETAAHFGVPITSADVNAAKAKGDANNDWKLTLTLIEGGLKKGANKPSLEEVTAEFEKRYQGEKGVPGLSSLETFIPSLPMLKALKAKYKLAIVTGRPRKPDCETALKAFGLEGLFEVVVCMEDAAVKPDPAPVKLALSKLKCKSGIMFGDTVDDCRAAVGAGIQAAGVVPPKHSKEEDSKVLKGSGAGVVLSEGMAELSVLLDASEGGAPAAKKQKKG</sequence>
<keyword evidence="4" id="KW-0032">Aminotransferase</keyword>
<protein>
    <recommendedName>
        <fullName evidence="3">histidinol-phosphate transaminase</fullName>
        <ecNumber evidence="3">2.6.1.9</ecNumber>
    </recommendedName>
    <alternativeName>
        <fullName evidence="9">Imidazole acetol-phosphate transaminase</fullName>
    </alternativeName>
</protein>
<evidence type="ECO:0000256" key="2">
    <source>
        <dbReference type="ARBA" id="ARBA00005011"/>
    </source>
</evidence>
<dbReference type="GO" id="GO:0000105">
    <property type="term" value="P:L-histidine biosynthetic process"/>
    <property type="evidence" value="ECO:0007669"/>
    <property type="project" value="UniProtKB-KW"/>
</dbReference>
<comment type="cofactor">
    <cofactor evidence="1">
        <name>pyridoxal 5'-phosphate</name>
        <dbReference type="ChEBI" id="CHEBI:597326"/>
    </cofactor>
</comment>
<dbReference type="GO" id="GO:0030170">
    <property type="term" value="F:pyridoxal phosphate binding"/>
    <property type="evidence" value="ECO:0007669"/>
    <property type="project" value="InterPro"/>
</dbReference>
<dbReference type="CDD" id="cd00609">
    <property type="entry name" value="AAT_like"/>
    <property type="match status" value="1"/>
</dbReference>
<dbReference type="EC" id="2.6.1.9" evidence="3"/>
<keyword evidence="8" id="KW-0368">Histidine biosynthesis</keyword>
<dbReference type="InterPro" id="IPR023214">
    <property type="entry name" value="HAD_sf"/>
</dbReference>
<gene>
    <name evidence="12" type="ORF">HAND00432_LOCUS36761</name>
</gene>
<evidence type="ECO:0000256" key="1">
    <source>
        <dbReference type="ARBA" id="ARBA00001933"/>
    </source>
</evidence>
<keyword evidence="5" id="KW-0028">Amino-acid biosynthesis</keyword>
<dbReference type="Gene3D" id="3.40.50.1000">
    <property type="entry name" value="HAD superfamily/HAD-like"/>
    <property type="match status" value="1"/>
</dbReference>
<dbReference type="SUPFAM" id="SSF53383">
    <property type="entry name" value="PLP-dependent transferases"/>
    <property type="match status" value="1"/>
</dbReference>
<dbReference type="GO" id="GO:0004400">
    <property type="term" value="F:histidinol-phosphate transaminase activity"/>
    <property type="evidence" value="ECO:0007669"/>
    <property type="project" value="UniProtKB-EC"/>
</dbReference>
<evidence type="ECO:0000256" key="9">
    <source>
        <dbReference type="ARBA" id="ARBA00030262"/>
    </source>
</evidence>
<dbReference type="Gene3D" id="3.40.640.10">
    <property type="entry name" value="Type I PLP-dependent aspartate aminotransferase-like (Major domain)"/>
    <property type="match status" value="1"/>
</dbReference>
<dbReference type="AlphaFoldDB" id="A0A6U5CHS2"/>
<evidence type="ECO:0000256" key="3">
    <source>
        <dbReference type="ARBA" id="ARBA00012748"/>
    </source>
</evidence>
<evidence type="ECO:0000256" key="10">
    <source>
        <dbReference type="ARBA" id="ARBA00047481"/>
    </source>
</evidence>
<evidence type="ECO:0000256" key="5">
    <source>
        <dbReference type="ARBA" id="ARBA00022605"/>
    </source>
</evidence>
<keyword evidence="7" id="KW-0663">Pyridoxal phosphate</keyword>
<evidence type="ECO:0000256" key="7">
    <source>
        <dbReference type="ARBA" id="ARBA00022898"/>
    </source>
</evidence>
<feature type="domain" description="Aminotransferase class I/classII large" evidence="11">
    <location>
        <begin position="36"/>
        <end position="364"/>
    </location>
</feature>
<evidence type="ECO:0000256" key="8">
    <source>
        <dbReference type="ARBA" id="ARBA00023102"/>
    </source>
</evidence>
<dbReference type="Pfam" id="PF13419">
    <property type="entry name" value="HAD_2"/>
    <property type="match status" value="1"/>
</dbReference>
<evidence type="ECO:0000256" key="6">
    <source>
        <dbReference type="ARBA" id="ARBA00022679"/>
    </source>
</evidence>
<accession>A0A6U5CHS2</accession>
<dbReference type="InterPro" id="IPR015424">
    <property type="entry name" value="PyrdxlP-dep_Trfase"/>
</dbReference>
<comment type="catalytic activity">
    <reaction evidence="10">
        <text>L-histidinol phosphate + 2-oxoglutarate = 3-(imidazol-4-yl)-2-oxopropyl phosphate + L-glutamate</text>
        <dbReference type="Rhea" id="RHEA:23744"/>
        <dbReference type="ChEBI" id="CHEBI:16810"/>
        <dbReference type="ChEBI" id="CHEBI:29985"/>
        <dbReference type="ChEBI" id="CHEBI:57766"/>
        <dbReference type="ChEBI" id="CHEBI:57980"/>
        <dbReference type="EC" id="2.6.1.9"/>
    </reaction>
</comment>
<dbReference type="NCBIfam" id="TIGR01549">
    <property type="entry name" value="HAD-SF-IA-v1"/>
    <property type="match status" value="1"/>
</dbReference>
<dbReference type="InterPro" id="IPR015421">
    <property type="entry name" value="PyrdxlP-dep_Trfase_major"/>
</dbReference>
<dbReference type="InterPro" id="IPR004839">
    <property type="entry name" value="Aminotransferase_I/II_large"/>
</dbReference>
<evidence type="ECO:0000313" key="12">
    <source>
        <dbReference type="EMBL" id="CAD8985748.1"/>
    </source>
</evidence>
<dbReference type="InterPro" id="IPR023198">
    <property type="entry name" value="PGP-like_dom2"/>
</dbReference>
<keyword evidence="6" id="KW-0808">Transferase</keyword>
<dbReference type="SUPFAM" id="SSF56784">
    <property type="entry name" value="HAD-like"/>
    <property type="match status" value="1"/>
</dbReference>
<dbReference type="PANTHER" id="PTHR42885:SF2">
    <property type="entry name" value="HISTIDINOL-PHOSPHATE AMINOTRANSFERASE"/>
    <property type="match status" value="1"/>
</dbReference>
<reference evidence="12" key="1">
    <citation type="submission" date="2021-01" db="EMBL/GenBank/DDBJ databases">
        <authorList>
            <person name="Corre E."/>
            <person name="Pelletier E."/>
            <person name="Niang G."/>
            <person name="Scheremetjew M."/>
            <person name="Finn R."/>
            <person name="Kale V."/>
            <person name="Holt S."/>
            <person name="Cochrane G."/>
            <person name="Meng A."/>
            <person name="Brown T."/>
            <person name="Cohen L."/>
        </authorList>
    </citation>
    <scope>NUCLEOTIDE SEQUENCE</scope>
    <source>
        <strain evidence="12">CCMP644</strain>
    </source>
</reference>
<name>A0A6U5CHS2_HEMAN</name>
<evidence type="ECO:0000259" key="11">
    <source>
        <dbReference type="Pfam" id="PF00155"/>
    </source>
</evidence>
<dbReference type="InterPro" id="IPR015422">
    <property type="entry name" value="PyrdxlP-dep_Trfase_small"/>
</dbReference>
<dbReference type="PANTHER" id="PTHR42885">
    <property type="entry name" value="HISTIDINOL-PHOSPHATE AMINOTRANSFERASE-RELATED"/>
    <property type="match status" value="1"/>
</dbReference>
<dbReference type="Gene3D" id="1.10.150.240">
    <property type="entry name" value="Putative phosphatase, domain 2"/>
    <property type="match status" value="1"/>
</dbReference>
<dbReference type="EMBL" id="HBFX01060996">
    <property type="protein sequence ID" value="CAD8985748.1"/>
    <property type="molecule type" value="Transcribed_RNA"/>
</dbReference>
<dbReference type="InterPro" id="IPR036412">
    <property type="entry name" value="HAD-like_sf"/>
</dbReference>
<dbReference type="InterPro" id="IPR041492">
    <property type="entry name" value="HAD_2"/>
</dbReference>
<dbReference type="SFLD" id="SFLDG01129">
    <property type="entry name" value="C1.5:_HAD__Beta-PGM__Phosphata"/>
    <property type="match status" value="1"/>
</dbReference>
<dbReference type="Gene3D" id="3.90.1150.10">
    <property type="entry name" value="Aspartate Aminotransferase, domain 1"/>
    <property type="match status" value="1"/>
</dbReference>
<evidence type="ECO:0000256" key="4">
    <source>
        <dbReference type="ARBA" id="ARBA00022576"/>
    </source>
</evidence>